<dbReference type="AlphaFoldDB" id="A0A9N8H9N5"/>
<dbReference type="PROSITE" id="PS50839">
    <property type="entry name" value="CHASE"/>
    <property type="match status" value="1"/>
</dbReference>
<dbReference type="InterPro" id="IPR001054">
    <property type="entry name" value="A/G_cyclase"/>
</dbReference>
<comment type="subcellular location">
    <subcellularLocation>
        <location evidence="1">Membrane</location>
    </subcellularLocation>
</comment>
<evidence type="ECO:0000256" key="1">
    <source>
        <dbReference type="ARBA" id="ARBA00004370"/>
    </source>
</evidence>
<dbReference type="InterPro" id="IPR029787">
    <property type="entry name" value="Nucleotide_cyclase"/>
</dbReference>
<dbReference type="CDD" id="cd07302">
    <property type="entry name" value="CHD"/>
    <property type="match status" value="1"/>
</dbReference>
<dbReference type="InterPro" id="IPR003607">
    <property type="entry name" value="HD/PDEase_dom"/>
</dbReference>
<evidence type="ECO:0000259" key="10">
    <source>
        <dbReference type="PROSITE" id="PS51845"/>
    </source>
</evidence>
<dbReference type="Pfam" id="PF00211">
    <property type="entry name" value="Guanylate_cyc"/>
    <property type="match status" value="1"/>
</dbReference>
<dbReference type="PANTHER" id="PTHR11920:SF335">
    <property type="entry name" value="GUANYLATE CYCLASE"/>
    <property type="match status" value="1"/>
</dbReference>
<feature type="domain" description="CHASE" evidence="9">
    <location>
        <begin position="202"/>
        <end position="277"/>
    </location>
</feature>
<dbReference type="SMART" id="SM01079">
    <property type="entry name" value="CHASE"/>
    <property type="match status" value="1"/>
</dbReference>
<dbReference type="InterPro" id="IPR050401">
    <property type="entry name" value="Cyclic_nucleotide_synthase"/>
</dbReference>
<comment type="caution">
    <text evidence="11">The sequence shown here is derived from an EMBL/GenBank/DDBJ whole genome shotgun (WGS) entry which is preliminary data.</text>
</comment>
<dbReference type="Gene3D" id="3.30.70.1230">
    <property type="entry name" value="Nucleotide cyclase"/>
    <property type="match status" value="1"/>
</dbReference>
<dbReference type="OrthoDB" id="189220at2759"/>
<evidence type="ECO:0000256" key="5">
    <source>
        <dbReference type="ARBA" id="ARBA00023136"/>
    </source>
</evidence>
<dbReference type="Pfam" id="PF03924">
    <property type="entry name" value="CHASE"/>
    <property type="match status" value="1"/>
</dbReference>
<evidence type="ECO:0000256" key="3">
    <source>
        <dbReference type="ARBA" id="ARBA00022741"/>
    </source>
</evidence>
<proteinExistence type="predicted"/>
<dbReference type="InterPro" id="IPR036971">
    <property type="entry name" value="PDEase_catalytic_dom_sf"/>
</dbReference>
<keyword evidence="12" id="KW-1185">Reference proteome</keyword>
<protein>
    <submittedName>
        <fullName evidence="11">Receptor-type guanylate cyclase gcy</fullName>
    </submittedName>
</protein>
<dbReference type="PANTHER" id="PTHR11920">
    <property type="entry name" value="GUANYLYL CYCLASE"/>
    <property type="match status" value="1"/>
</dbReference>
<dbReference type="InterPro" id="IPR002073">
    <property type="entry name" value="PDEase_catalytic_dom"/>
</dbReference>
<dbReference type="InterPro" id="IPR006189">
    <property type="entry name" value="CHASE_dom"/>
</dbReference>
<dbReference type="PROSITE" id="PS50125">
    <property type="entry name" value="GUANYLATE_CYCLASE_2"/>
    <property type="match status" value="1"/>
</dbReference>
<evidence type="ECO:0000313" key="12">
    <source>
        <dbReference type="Proteomes" id="UP001153069"/>
    </source>
</evidence>
<dbReference type="GO" id="GO:0001653">
    <property type="term" value="F:peptide receptor activity"/>
    <property type="evidence" value="ECO:0007669"/>
    <property type="project" value="TreeGrafter"/>
</dbReference>
<dbReference type="SUPFAM" id="SSF55073">
    <property type="entry name" value="Nucleotide cyclase"/>
    <property type="match status" value="1"/>
</dbReference>
<dbReference type="EMBL" id="CAICTM010000197">
    <property type="protein sequence ID" value="CAB9504460.1"/>
    <property type="molecule type" value="Genomic_DNA"/>
</dbReference>
<dbReference type="GO" id="GO:0005886">
    <property type="term" value="C:plasma membrane"/>
    <property type="evidence" value="ECO:0007669"/>
    <property type="project" value="TreeGrafter"/>
</dbReference>
<dbReference type="GO" id="GO:0004383">
    <property type="term" value="F:guanylate cyclase activity"/>
    <property type="evidence" value="ECO:0007669"/>
    <property type="project" value="TreeGrafter"/>
</dbReference>
<dbReference type="InterPro" id="IPR042240">
    <property type="entry name" value="CHASE_sf"/>
</dbReference>
<dbReference type="GO" id="GO:0035556">
    <property type="term" value="P:intracellular signal transduction"/>
    <property type="evidence" value="ECO:0007669"/>
    <property type="project" value="InterPro"/>
</dbReference>
<feature type="transmembrane region" description="Helical" evidence="7">
    <location>
        <begin position="393"/>
        <end position="415"/>
    </location>
</feature>
<organism evidence="11 12">
    <name type="scientific">Seminavis robusta</name>
    <dbReference type="NCBI Taxonomy" id="568900"/>
    <lineage>
        <taxon>Eukaryota</taxon>
        <taxon>Sar</taxon>
        <taxon>Stramenopiles</taxon>
        <taxon>Ochrophyta</taxon>
        <taxon>Bacillariophyta</taxon>
        <taxon>Bacillariophyceae</taxon>
        <taxon>Bacillariophycidae</taxon>
        <taxon>Naviculales</taxon>
        <taxon>Naviculaceae</taxon>
        <taxon>Seminavis</taxon>
    </lineage>
</organism>
<dbReference type="Gene3D" id="3.30.450.350">
    <property type="entry name" value="CHASE domain"/>
    <property type="match status" value="1"/>
</dbReference>
<dbReference type="PROSITE" id="PS51845">
    <property type="entry name" value="PDEASE_I_2"/>
    <property type="match status" value="1"/>
</dbReference>
<keyword evidence="2 7" id="KW-0812">Transmembrane</keyword>
<keyword evidence="5 7" id="KW-0472">Membrane</keyword>
<feature type="domain" description="PDEase" evidence="10">
    <location>
        <begin position="712"/>
        <end position="977"/>
    </location>
</feature>
<dbReference type="SUPFAM" id="SSF109604">
    <property type="entry name" value="HD-domain/PDEase-like"/>
    <property type="match status" value="1"/>
</dbReference>
<evidence type="ECO:0000259" key="9">
    <source>
        <dbReference type="PROSITE" id="PS50839"/>
    </source>
</evidence>
<keyword evidence="4 7" id="KW-1133">Transmembrane helix</keyword>
<accession>A0A9N8H9N5</accession>
<dbReference type="SMART" id="SM00471">
    <property type="entry name" value="HDc"/>
    <property type="match status" value="1"/>
</dbReference>
<evidence type="ECO:0000256" key="7">
    <source>
        <dbReference type="SAM" id="Phobius"/>
    </source>
</evidence>
<dbReference type="SMART" id="SM00044">
    <property type="entry name" value="CYCc"/>
    <property type="match status" value="1"/>
</dbReference>
<dbReference type="Proteomes" id="UP001153069">
    <property type="component" value="Unassembled WGS sequence"/>
</dbReference>
<evidence type="ECO:0000256" key="2">
    <source>
        <dbReference type="ARBA" id="ARBA00022692"/>
    </source>
</evidence>
<keyword evidence="11" id="KW-0675">Receptor</keyword>
<gene>
    <name evidence="11" type="ORF">SEMRO_198_G083980.1</name>
</gene>
<dbReference type="GO" id="GO:0004016">
    <property type="term" value="F:adenylate cyclase activity"/>
    <property type="evidence" value="ECO:0007669"/>
    <property type="project" value="TreeGrafter"/>
</dbReference>
<evidence type="ECO:0000259" key="8">
    <source>
        <dbReference type="PROSITE" id="PS50125"/>
    </source>
</evidence>
<feature type="transmembrane region" description="Helical" evidence="7">
    <location>
        <begin position="64"/>
        <end position="84"/>
    </location>
</feature>
<dbReference type="GO" id="GO:0004114">
    <property type="term" value="F:3',5'-cyclic-nucleotide phosphodiesterase activity"/>
    <property type="evidence" value="ECO:0007669"/>
    <property type="project" value="InterPro"/>
</dbReference>
<keyword evidence="6" id="KW-0456">Lyase</keyword>
<keyword evidence="3" id="KW-0547">Nucleotide-binding</keyword>
<dbReference type="Gene3D" id="1.10.1300.10">
    <property type="entry name" value="3'5'-cyclic nucleotide phosphodiesterase, catalytic domain"/>
    <property type="match status" value="1"/>
</dbReference>
<name>A0A9N8H9N5_9STRA</name>
<reference evidence="11" key="1">
    <citation type="submission" date="2020-06" db="EMBL/GenBank/DDBJ databases">
        <authorList>
            <consortium name="Plant Systems Biology data submission"/>
        </authorList>
    </citation>
    <scope>NUCLEOTIDE SEQUENCE</scope>
    <source>
        <strain evidence="11">D6</strain>
    </source>
</reference>
<evidence type="ECO:0000256" key="4">
    <source>
        <dbReference type="ARBA" id="ARBA00022989"/>
    </source>
</evidence>
<sequence>MSNRKSTFLTARALDLEDPEDDVSDCDLISVTSRRSRLSVNSSTMGDMSAEKVPVAGTNSIRTTLFLIIFLGAATSAAFVGFGVTKAQDEQQVAFVSSATDATNKINLAFEDYVNAASTIHLRCRHRNFTRQDFRETFEYIIASGLQFKAAQFDPMITHDERPAAEAEARAYYAEHYPHVDYQGFRGFNYPNSTSLEPRIDQPFYFPIHYQEPILGNEAAIDLDYHSSESRTRAVGALFETKGPSLTDRLSLVKKKGEVSRCGNHNGPSYGVVLMHPGVALDEPQAGDEIWPKDFSSIVLCVPDLLKRSTSDQAMSALVYIHDRSQPGKDAVFLGGASVQHTDGSSEPDINFLDEEPLEALSAGLMEQNNVTAANRVWTVTVLAIEGTYKPDILFVCLGGAVIFCASLALAFWMWTSARRAEKFNKVLTSAQRSNAIVSSLFPKNVAKQMLDYDANDRDGKNADLKSKPIADLFPNTTVMFADMEGFTAWSSQRDPISVFHLLETVYNAFDEIAARRKVFKVETVGDCYVACCGLPEPNKNHALVMARFAQDCARRVRVVTRKLEVELGPETSALGFRFGLHSGPVTGGVLRGQRARFQLFGDTVNTAARIESTGKKGRIQISSATANLIREAGKGAWVVPREDKVLAKGIGIVETCWLTLKAIDEGDADADITEREDDELGGEFRDKQVGLVDWHTESLAQFLKVVVAHQRSAQQKKDSDSGLKAAEQEVLDRRAAPIEEISDRIPFPEIENLEAIQEAAESIELGMSVMMQLRNFVWSMAATYKQVPFHNFDHASHVVMNVMKLLGSASNHKDDGLDDPLARFTLVLAAIVHDADHPGVPNGQLNKEQDSIAMVYNGQSAAEQNSLDITWNLLMEDQYKDLRRTIYKNKEEMIRFRQLLVHTVLVTDIVNKELQTKRKERWNRVFGTSGEAPQPPSMFETLEDIQSERRTALLELVIQASDVSHTMQHWHIYRQWNTCLFHEMDKAWSEGRADKDPRKDWYKGEIGFFKFYILPLADRVKHSSAFGALGAELYHCAESNMMEWEMKGEQVTQELIEATAKKSEATARRRNSMDASKKFSTAQFEDKPEQALQAAAEVFTDEIDL</sequence>
<dbReference type="Pfam" id="PF00233">
    <property type="entry name" value="PDEase_I"/>
    <property type="match status" value="1"/>
</dbReference>
<evidence type="ECO:0000256" key="6">
    <source>
        <dbReference type="ARBA" id="ARBA00023239"/>
    </source>
</evidence>
<evidence type="ECO:0000313" key="11">
    <source>
        <dbReference type="EMBL" id="CAB9504460.1"/>
    </source>
</evidence>
<feature type="domain" description="Guanylate cyclase" evidence="8">
    <location>
        <begin position="478"/>
        <end position="612"/>
    </location>
</feature>
<dbReference type="GO" id="GO:0007168">
    <property type="term" value="P:receptor guanylyl cyclase signaling pathway"/>
    <property type="evidence" value="ECO:0007669"/>
    <property type="project" value="TreeGrafter"/>
</dbReference>
<dbReference type="GO" id="GO:0000166">
    <property type="term" value="F:nucleotide binding"/>
    <property type="evidence" value="ECO:0007669"/>
    <property type="project" value="UniProtKB-KW"/>
</dbReference>